<proteinExistence type="predicted"/>
<evidence type="ECO:0000313" key="1">
    <source>
        <dbReference type="EMBL" id="VDL96788.1"/>
    </source>
</evidence>
<reference evidence="1 2" key="2">
    <citation type="submission" date="2018-11" db="EMBL/GenBank/DDBJ databases">
        <authorList>
            <consortium name="Pathogen Informatics"/>
        </authorList>
    </citation>
    <scope>NUCLEOTIDE SEQUENCE [LARGE SCALE GENOMIC DNA]</scope>
    <source>
        <strain evidence="1 2">NST_G2</strain>
    </source>
</reference>
<evidence type="ECO:0000313" key="2">
    <source>
        <dbReference type="Proteomes" id="UP000275846"/>
    </source>
</evidence>
<keyword evidence="2" id="KW-1185">Reference proteome</keyword>
<protein>
    <submittedName>
        <fullName evidence="1 3">Uncharacterized protein</fullName>
    </submittedName>
</protein>
<sequence length="94" mass="10559">MGHKHFIEPKYISASPPVILSRWVVSTSSKPKFISASPPVILQMGHKHFIEPKFIGASPPVILCAADRVFIHQEKAHTDLVDSRSKQLCREDRS</sequence>
<dbReference type="EMBL" id="UYSU01035847">
    <property type="protein sequence ID" value="VDL96788.1"/>
    <property type="molecule type" value="Genomic_DNA"/>
</dbReference>
<dbReference type="Proteomes" id="UP000275846">
    <property type="component" value="Unassembled WGS sequence"/>
</dbReference>
<organism evidence="3">
    <name type="scientific">Schistocephalus solidus</name>
    <name type="common">Tapeworm</name>
    <dbReference type="NCBI Taxonomy" id="70667"/>
    <lineage>
        <taxon>Eukaryota</taxon>
        <taxon>Metazoa</taxon>
        <taxon>Spiralia</taxon>
        <taxon>Lophotrochozoa</taxon>
        <taxon>Platyhelminthes</taxon>
        <taxon>Cestoda</taxon>
        <taxon>Eucestoda</taxon>
        <taxon>Diphyllobothriidea</taxon>
        <taxon>Diphyllobothriidae</taxon>
        <taxon>Schistocephalus</taxon>
    </lineage>
</organism>
<gene>
    <name evidence="1" type="ORF">SSLN_LOCUS10403</name>
</gene>
<reference evidence="3" key="1">
    <citation type="submission" date="2016-06" db="UniProtKB">
        <authorList>
            <consortium name="WormBaseParasite"/>
        </authorList>
    </citation>
    <scope>IDENTIFICATION</scope>
</reference>
<dbReference type="AlphaFoldDB" id="A0A183T1Q5"/>
<dbReference type="WBParaSite" id="SSLN_0001080801-mRNA-1">
    <property type="protein sequence ID" value="SSLN_0001080801-mRNA-1"/>
    <property type="gene ID" value="SSLN_0001080801"/>
</dbReference>
<name>A0A183T1Q5_SCHSO</name>
<evidence type="ECO:0000313" key="3">
    <source>
        <dbReference type="WBParaSite" id="SSLN_0001080801-mRNA-1"/>
    </source>
</evidence>
<accession>A0A183T1Q5</accession>